<dbReference type="InterPro" id="IPR001128">
    <property type="entry name" value="Cyt_P450"/>
</dbReference>
<evidence type="ECO:0000256" key="1">
    <source>
        <dbReference type="ARBA" id="ARBA00001971"/>
    </source>
</evidence>
<dbReference type="PANTHER" id="PTHR24296">
    <property type="entry name" value="CYTOCHROME P450"/>
    <property type="match status" value="1"/>
</dbReference>
<dbReference type="EC" id="2.7.11.1" evidence="3"/>
<dbReference type="Pfam" id="PF00069">
    <property type="entry name" value="Pkinase"/>
    <property type="match status" value="1"/>
</dbReference>
<dbReference type="FunFam" id="3.30.200.20:FF:000042">
    <property type="entry name" value="Aurora kinase A"/>
    <property type="match status" value="1"/>
</dbReference>
<keyword evidence="8 17" id="KW-0547">Nucleotide-binding</keyword>
<protein>
    <recommendedName>
        <fullName evidence="3">non-specific serine/threonine protein kinase</fullName>
        <ecNumber evidence="3">2.7.11.1</ecNumber>
    </recommendedName>
</protein>
<keyword evidence="12 16" id="KW-0408">Iron</keyword>
<evidence type="ECO:0000256" key="13">
    <source>
        <dbReference type="ARBA" id="ARBA00023033"/>
    </source>
</evidence>
<evidence type="ECO:0000256" key="5">
    <source>
        <dbReference type="ARBA" id="ARBA00022617"/>
    </source>
</evidence>
<keyword evidence="4" id="KW-0723">Serine/threonine-protein kinase</keyword>
<dbReference type="EMBL" id="SSTE01012362">
    <property type="protein sequence ID" value="KAA0049019.1"/>
    <property type="molecule type" value="Genomic_DNA"/>
</dbReference>
<dbReference type="GO" id="GO:0005524">
    <property type="term" value="F:ATP binding"/>
    <property type="evidence" value="ECO:0007669"/>
    <property type="project" value="UniProtKB-UniRule"/>
</dbReference>
<evidence type="ECO:0000256" key="4">
    <source>
        <dbReference type="ARBA" id="ARBA00022527"/>
    </source>
</evidence>
<comment type="catalytic activity">
    <reaction evidence="14">
        <text>L-threonyl-[protein] + ATP = O-phospho-L-threonyl-[protein] + ADP + H(+)</text>
        <dbReference type="Rhea" id="RHEA:46608"/>
        <dbReference type="Rhea" id="RHEA-COMP:11060"/>
        <dbReference type="Rhea" id="RHEA-COMP:11605"/>
        <dbReference type="ChEBI" id="CHEBI:15378"/>
        <dbReference type="ChEBI" id="CHEBI:30013"/>
        <dbReference type="ChEBI" id="CHEBI:30616"/>
        <dbReference type="ChEBI" id="CHEBI:61977"/>
        <dbReference type="ChEBI" id="CHEBI:456216"/>
        <dbReference type="EC" id="2.7.11.1"/>
    </reaction>
</comment>
<feature type="binding site" description="axial binding residue" evidence="16">
    <location>
        <position position="457"/>
    </location>
    <ligand>
        <name>heme</name>
        <dbReference type="ChEBI" id="CHEBI:30413"/>
    </ligand>
    <ligandPart>
        <name>Fe</name>
        <dbReference type="ChEBI" id="CHEBI:18248"/>
    </ligandPart>
</feature>
<comment type="caution">
    <text evidence="20">The sequence shown here is derived from an EMBL/GenBank/DDBJ whole genome shotgun (WGS) entry which is preliminary data.</text>
</comment>
<evidence type="ECO:0000256" key="7">
    <source>
        <dbReference type="ARBA" id="ARBA00022723"/>
    </source>
</evidence>
<comment type="similarity">
    <text evidence="2">Belongs to the cytochrome P450 family.</text>
</comment>
<dbReference type="PRINTS" id="PR00463">
    <property type="entry name" value="EP450I"/>
</dbReference>
<dbReference type="PRINTS" id="PR00385">
    <property type="entry name" value="P450"/>
</dbReference>
<dbReference type="Gene3D" id="1.10.510.10">
    <property type="entry name" value="Transferase(Phosphotransferase) domain 1"/>
    <property type="match status" value="1"/>
</dbReference>
<evidence type="ECO:0000313" key="22">
    <source>
        <dbReference type="Proteomes" id="UP000321393"/>
    </source>
</evidence>
<dbReference type="EMBL" id="SSTD01008130">
    <property type="protein sequence ID" value="TYK17545.1"/>
    <property type="molecule type" value="Genomic_DNA"/>
</dbReference>
<sequence length="798" mass="92600">MEVNFNIITFFTVVLCLFFLSFFILLLKTLAGKSITNSDYSPVYGTIYGQAFYLNNLYDHLTAVAKRHRTFRLLGESYSEIYTVDPRNVEHILKTKFENYRKGSKDQEVCGDLFGEGIFAVDGEKWKEQRKLASYEFSTKILRDFSCSVFRRNAEKLVGIVSEFSTMARVFDVQDLLMRCSLDSIFKVGFGVDLNCMEEPSKAAGRRGFMEAFDDASAQVFWRYIDPFWKLKRFLNIGSEASFRNNLKIIDAFVHQLISARRKLLHQPNLKIDKEDILSRFLMESEKDPTRMNDQYLRDIVLNFMLAGRDTSAGTLSWFFYMLCKNPLIQEKVAEEVSQIVGVQGEETDINLFVQNLTDSALDKMHYLHAALTETLRLYPAVPIDGRTAETDDILPDGYKLRKGDGVYYLAYSMGRMPCLWGEDAEDFKPERWLENGTFRPESPFKFISFHAGPRMCLGKDFAYRQMKIVSAALLQFFRFKLADPTRNVTYRIMLTLHIDGDFSQPEFDGGDPMKYLAKNNNESPKRQWSLKDFDVGKPLGKGKFGRVYLAREVRSKYIVALKVIFREQMKKYGIHRQLMREMEIQTSLRHPNILRLYGWFHDAERIFMILEYAHRGELYRELRKNGHLSEKQAATYMLSLAQALAYCHEKDVIHRDIKPENLLLDHEGRLKIGDFGWAVQSRSKRYTMCGTLDYLAPEMVENKGHDFAIDNWTMGILCYEFLYGVPPFEAESQNDTFKRIRKVELNFPSTPHISTEAKDLIGRLLVKDASKRLSLQEIVEHPWIIKNADPSGICNTR</sequence>
<dbReference type="AlphaFoldDB" id="A0A5A7U692"/>
<dbReference type="Gene3D" id="1.10.630.10">
    <property type="entry name" value="Cytochrome P450"/>
    <property type="match status" value="1"/>
</dbReference>
<keyword evidence="6" id="KW-0808">Transferase</keyword>
<dbReference type="PROSITE" id="PS00107">
    <property type="entry name" value="PROTEIN_KINASE_ATP"/>
    <property type="match status" value="1"/>
</dbReference>
<evidence type="ECO:0000313" key="20">
    <source>
        <dbReference type="EMBL" id="KAA0049019.1"/>
    </source>
</evidence>
<dbReference type="CDD" id="cd14007">
    <property type="entry name" value="STKc_Aurora"/>
    <property type="match status" value="1"/>
</dbReference>
<dbReference type="OrthoDB" id="1470350at2759"/>
<keyword evidence="18" id="KW-0472">Membrane</keyword>
<evidence type="ECO:0000256" key="8">
    <source>
        <dbReference type="ARBA" id="ARBA00022741"/>
    </source>
</evidence>
<evidence type="ECO:0000256" key="2">
    <source>
        <dbReference type="ARBA" id="ARBA00010617"/>
    </source>
</evidence>
<dbReference type="InterPro" id="IPR036396">
    <property type="entry name" value="Cyt_P450_sf"/>
</dbReference>
<keyword evidence="7 16" id="KW-0479">Metal-binding</keyword>
<dbReference type="Proteomes" id="UP000321393">
    <property type="component" value="Unassembled WGS sequence"/>
</dbReference>
<dbReference type="Pfam" id="PF00067">
    <property type="entry name" value="p450"/>
    <property type="match status" value="1"/>
</dbReference>
<keyword evidence="18" id="KW-0812">Transmembrane</keyword>
<dbReference type="GO" id="GO:0020037">
    <property type="term" value="F:heme binding"/>
    <property type="evidence" value="ECO:0007669"/>
    <property type="project" value="InterPro"/>
</dbReference>
<reference evidence="22 23" key="1">
    <citation type="submission" date="2019-08" db="EMBL/GenBank/DDBJ databases">
        <title>Draft genome sequences of two oriental melons (Cucumis melo L. var makuwa).</title>
        <authorList>
            <person name="Kwon S.-Y."/>
        </authorList>
    </citation>
    <scope>NUCLEOTIDE SEQUENCE [LARGE SCALE GENOMIC DNA]</scope>
    <source>
        <strain evidence="23">cv. Chang Bougi</strain>
        <strain evidence="22">cv. SW 3</strain>
        <tissue evidence="20">Leaf</tissue>
    </source>
</reference>
<comment type="catalytic activity">
    <reaction evidence="15">
        <text>L-seryl-[protein] + ATP = O-phospho-L-seryl-[protein] + ADP + H(+)</text>
        <dbReference type="Rhea" id="RHEA:17989"/>
        <dbReference type="Rhea" id="RHEA-COMP:9863"/>
        <dbReference type="Rhea" id="RHEA-COMP:11604"/>
        <dbReference type="ChEBI" id="CHEBI:15378"/>
        <dbReference type="ChEBI" id="CHEBI:29999"/>
        <dbReference type="ChEBI" id="CHEBI:30616"/>
        <dbReference type="ChEBI" id="CHEBI:83421"/>
        <dbReference type="ChEBI" id="CHEBI:456216"/>
        <dbReference type="EC" id="2.7.11.1"/>
    </reaction>
</comment>
<feature type="transmembrane region" description="Helical" evidence="18">
    <location>
        <begin position="6"/>
        <end position="27"/>
    </location>
</feature>
<dbReference type="InterPro" id="IPR008271">
    <property type="entry name" value="Ser/Thr_kinase_AS"/>
</dbReference>
<dbReference type="Gene3D" id="3.30.200.20">
    <property type="entry name" value="Phosphorylase Kinase, domain 1"/>
    <property type="match status" value="1"/>
</dbReference>
<dbReference type="InterPro" id="IPR000719">
    <property type="entry name" value="Prot_kinase_dom"/>
</dbReference>
<evidence type="ECO:0000256" key="16">
    <source>
        <dbReference type="PIRSR" id="PIRSR602401-1"/>
    </source>
</evidence>
<evidence type="ECO:0000313" key="21">
    <source>
        <dbReference type="EMBL" id="TYK17545.1"/>
    </source>
</evidence>
<dbReference type="CDD" id="cd11064">
    <property type="entry name" value="CYP86A"/>
    <property type="match status" value="1"/>
</dbReference>
<keyword evidence="10 17" id="KW-0067">ATP-binding</keyword>
<evidence type="ECO:0000256" key="14">
    <source>
        <dbReference type="ARBA" id="ARBA00047899"/>
    </source>
</evidence>
<dbReference type="Proteomes" id="UP000321947">
    <property type="component" value="Unassembled WGS sequence"/>
</dbReference>
<dbReference type="InterPro" id="IPR011009">
    <property type="entry name" value="Kinase-like_dom_sf"/>
</dbReference>
<evidence type="ECO:0000256" key="12">
    <source>
        <dbReference type="ARBA" id="ARBA00023004"/>
    </source>
</evidence>
<dbReference type="PROSITE" id="PS00108">
    <property type="entry name" value="PROTEIN_KINASE_ST"/>
    <property type="match status" value="1"/>
</dbReference>
<evidence type="ECO:0000256" key="6">
    <source>
        <dbReference type="ARBA" id="ARBA00022679"/>
    </source>
</evidence>
<evidence type="ECO:0000256" key="11">
    <source>
        <dbReference type="ARBA" id="ARBA00023002"/>
    </source>
</evidence>
<evidence type="ECO:0000313" key="23">
    <source>
        <dbReference type="Proteomes" id="UP000321947"/>
    </source>
</evidence>
<name>A0A5A7U692_CUCMM</name>
<evidence type="ECO:0000259" key="19">
    <source>
        <dbReference type="PROSITE" id="PS50011"/>
    </source>
</evidence>
<keyword evidence="18" id="KW-1133">Transmembrane helix</keyword>
<dbReference type="PROSITE" id="PS00086">
    <property type="entry name" value="CYTOCHROME_P450"/>
    <property type="match status" value="1"/>
</dbReference>
<dbReference type="SUPFAM" id="SSF56112">
    <property type="entry name" value="Protein kinase-like (PK-like)"/>
    <property type="match status" value="1"/>
</dbReference>
<evidence type="ECO:0000256" key="3">
    <source>
        <dbReference type="ARBA" id="ARBA00012513"/>
    </source>
</evidence>
<organism evidence="20 22">
    <name type="scientific">Cucumis melo var. makuwa</name>
    <name type="common">Oriental melon</name>
    <dbReference type="NCBI Taxonomy" id="1194695"/>
    <lineage>
        <taxon>Eukaryota</taxon>
        <taxon>Viridiplantae</taxon>
        <taxon>Streptophyta</taxon>
        <taxon>Embryophyta</taxon>
        <taxon>Tracheophyta</taxon>
        <taxon>Spermatophyta</taxon>
        <taxon>Magnoliopsida</taxon>
        <taxon>eudicotyledons</taxon>
        <taxon>Gunneridae</taxon>
        <taxon>Pentapetalae</taxon>
        <taxon>rosids</taxon>
        <taxon>fabids</taxon>
        <taxon>Cucurbitales</taxon>
        <taxon>Cucurbitaceae</taxon>
        <taxon>Benincaseae</taxon>
        <taxon>Cucumis</taxon>
    </lineage>
</organism>
<evidence type="ECO:0000256" key="9">
    <source>
        <dbReference type="ARBA" id="ARBA00022777"/>
    </source>
</evidence>
<evidence type="ECO:0000256" key="18">
    <source>
        <dbReference type="SAM" id="Phobius"/>
    </source>
</evidence>
<accession>A0A5A7U692</accession>
<dbReference type="GO" id="GO:0006629">
    <property type="term" value="P:lipid metabolic process"/>
    <property type="evidence" value="ECO:0007669"/>
    <property type="project" value="UniProtKB-ARBA"/>
</dbReference>
<proteinExistence type="inferred from homology"/>
<dbReference type="SUPFAM" id="SSF48264">
    <property type="entry name" value="Cytochrome P450"/>
    <property type="match status" value="1"/>
</dbReference>
<dbReference type="InterPro" id="IPR017441">
    <property type="entry name" value="Protein_kinase_ATP_BS"/>
</dbReference>
<evidence type="ECO:0000256" key="10">
    <source>
        <dbReference type="ARBA" id="ARBA00022840"/>
    </source>
</evidence>
<dbReference type="GO" id="GO:0005506">
    <property type="term" value="F:iron ion binding"/>
    <property type="evidence" value="ECO:0007669"/>
    <property type="project" value="InterPro"/>
</dbReference>
<keyword evidence="13" id="KW-0503">Monooxygenase</keyword>
<dbReference type="GO" id="GO:0004674">
    <property type="term" value="F:protein serine/threonine kinase activity"/>
    <property type="evidence" value="ECO:0007669"/>
    <property type="project" value="UniProtKB-KW"/>
</dbReference>
<dbReference type="GO" id="GO:0016705">
    <property type="term" value="F:oxidoreductase activity, acting on paired donors, with incorporation or reduction of molecular oxygen"/>
    <property type="evidence" value="ECO:0007669"/>
    <property type="project" value="InterPro"/>
</dbReference>
<evidence type="ECO:0000256" key="15">
    <source>
        <dbReference type="ARBA" id="ARBA00048679"/>
    </source>
</evidence>
<comment type="cofactor">
    <cofactor evidence="1 16">
        <name>heme</name>
        <dbReference type="ChEBI" id="CHEBI:30413"/>
    </cofactor>
</comment>
<dbReference type="InterPro" id="IPR017972">
    <property type="entry name" value="Cyt_P450_CS"/>
</dbReference>
<gene>
    <name evidence="21" type="ORF">E5676_scaffold434G004140</name>
    <name evidence="20" type="ORF">E6C27_scaffold171G002450</name>
</gene>
<dbReference type="InterPro" id="IPR002401">
    <property type="entry name" value="Cyt_P450_E_grp-I"/>
</dbReference>
<keyword evidence="11" id="KW-0560">Oxidoreductase</keyword>
<dbReference type="GO" id="GO:0004497">
    <property type="term" value="F:monooxygenase activity"/>
    <property type="evidence" value="ECO:0007669"/>
    <property type="project" value="UniProtKB-KW"/>
</dbReference>
<keyword evidence="5 16" id="KW-0349">Heme</keyword>
<keyword evidence="9" id="KW-0418">Kinase</keyword>
<feature type="domain" description="Protein kinase" evidence="19">
    <location>
        <begin position="534"/>
        <end position="785"/>
    </location>
</feature>
<dbReference type="FunFam" id="1.10.510.10:FF:000235">
    <property type="entry name" value="Serine/threonine-protein kinase ark1"/>
    <property type="match status" value="1"/>
</dbReference>
<dbReference type="SMART" id="SM00220">
    <property type="entry name" value="S_TKc"/>
    <property type="match status" value="1"/>
</dbReference>
<feature type="binding site" evidence="17">
    <location>
        <position position="563"/>
    </location>
    <ligand>
        <name>ATP</name>
        <dbReference type="ChEBI" id="CHEBI:30616"/>
    </ligand>
</feature>
<dbReference type="PROSITE" id="PS50011">
    <property type="entry name" value="PROTEIN_KINASE_DOM"/>
    <property type="match status" value="1"/>
</dbReference>
<evidence type="ECO:0000256" key="17">
    <source>
        <dbReference type="PROSITE-ProRule" id="PRU10141"/>
    </source>
</evidence>